<keyword evidence="5" id="KW-1185">Reference proteome</keyword>
<proteinExistence type="predicted"/>
<dbReference type="Pfam" id="PF06213">
    <property type="entry name" value="CobT"/>
    <property type="match status" value="1"/>
</dbReference>
<protein>
    <recommendedName>
        <fullName evidence="1">Cobaltochelatase subunit CobT</fullName>
        <ecNumber evidence="1">6.6.1.2</ecNumber>
    </recommendedName>
</protein>
<feature type="domain" description="VWFA" evidence="3">
    <location>
        <begin position="404"/>
        <end position="624"/>
    </location>
</feature>
<dbReference type="InterPro" id="IPR036465">
    <property type="entry name" value="vWFA_dom_sf"/>
</dbReference>
<evidence type="ECO:0000259" key="3">
    <source>
        <dbReference type="PROSITE" id="PS50234"/>
    </source>
</evidence>
<name>A0A6I6ILV8_9RHOB</name>
<evidence type="ECO:0000256" key="1">
    <source>
        <dbReference type="NCBIfam" id="TIGR01651"/>
    </source>
</evidence>
<dbReference type="CDD" id="cd01454">
    <property type="entry name" value="vWA_norD_type"/>
    <property type="match status" value="1"/>
</dbReference>
<dbReference type="PANTHER" id="PTHR41248">
    <property type="entry name" value="NORD PROTEIN"/>
    <property type="match status" value="1"/>
</dbReference>
<dbReference type="GO" id="GO:0009236">
    <property type="term" value="P:cobalamin biosynthetic process"/>
    <property type="evidence" value="ECO:0007669"/>
    <property type="project" value="UniProtKB-UniRule"/>
</dbReference>
<evidence type="ECO:0000313" key="4">
    <source>
        <dbReference type="EMBL" id="QGX97959.1"/>
    </source>
</evidence>
<dbReference type="SMART" id="SM00327">
    <property type="entry name" value="VWA"/>
    <property type="match status" value="1"/>
</dbReference>
<dbReference type="PROSITE" id="PS50234">
    <property type="entry name" value="VWFA"/>
    <property type="match status" value="1"/>
</dbReference>
<evidence type="ECO:0000313" key="5">
    <source>
        <dbReference type="Proteomes" id="UP000428330"/>
    </source>
</evidence>
<dbReference type="Pfam" id="PF11775">
    <property type="entry name" value="CobT_C"/>
    <property type="match status" value="1"/>
</dbReference>
<feature type="region of interest" description="Disordered" evidence="2">
    <location>
        <begin position="208"/>
        <end position="303"/>
    </location>
</feature>
<dbReference type="PIRSF" id="PIRSF031715">
    <property type="entry name" value="Cob_chel_CobT"/>
    <property type="match status" value="1"/>
</dbReference>
<dbReference type="OrthoDB" id="9764783at2"/>
<dbReference type="InterPro" id="IPR025861">
    <property type="entry name" value="CobT_VWA_dom"/>
</dbReference>
<dbReference type="InterPro" id="IPR002035">
    <property type="entry name" value="VWF_A"/>
</dbReference>
<dbReference type="KEGG" id="rom:EI983_06585"/>
<organism evidence="4 5">
    <name type="scientific">Roseovarius faecimaris</name>
    <dbReference type="NCBI Taxonomy" id="2494550"/>
    <lineage>
        <taxon>Bacteria</taxon>
        <taxon>Pseudomonadati</taxon>
        <taxon>Pseudomonadota</taxon>
        <taxon>Alphaproteobacteria</taxon>
        <taxon>Rhodobacterales</taxon>
        <taxon>Roseobacteraceae</taxon>
        <taxon>Roseovarius</taxon>
    </lineage>
</organism>
<feature type="compositionally biased region" description="Acidic residues" evidence="2">
    <location>
        <begin position="272"/>
        <end position="286"/>
    </location>
</feature>
<dbReference type="InterPro" id="IPR051928">
    <property type="entry name" value="NorD/CobT"/>
</dbReference>
<keyword evidence="4" id="KW-0436">Ligase</keyword>
<reference evidence="5" key="1">
    <citation type="submission" date="2018-12" db="EMBL/GenBank/DDBJ databases">
        <title>Complete genome sequence of Roseovarius sp. MME-070.</title>
        <authorList>
            <person name="Nam Y.-D."/>
            <person name="Kang J."/>
            <person name="Chung W.-H."/>
            <person name="Park Y.S."/>
        </authorList>
    </citation>
    <scope>NUCLEOTIDE SEQUENCE [LARGE SCALE GENOMIC DNA]</scope>
    <source>
        <strain evidence="5">MME-070</strain>
    </source>
</reference>
<dbReference type="SUPFAM" id="SSF53300">
    <property type="entry name" value="vWA-like"/>
    <property type="match status" value="1"/>
</dbReference>
<dbReference type="Proteomes" id="UP000428330">
    <property type="component" value="Chromosome"/>
</dbReference>
<accession>A0A6I6ILV8</accession>
<dbReference type="PANTHER" id="PTHR41248:SF1">
    <property type="entry name" value="NORD PROTEIN"/>
    <property type="match status" value="1"/>
</dbReference>
<dbReference type="GO" id="GO:0051116">
    <property type="term" value="F:cobaltochelatase activity"/>
    <property type="evidence" value="ECO:0007669"/>
    <property type="project" value="UniProtKB-UniRule"/>
</dbReference>
<dbReference type="Gene3D" id="3.40.50.410">
    <property type="entry name" value="von Willebrand factor, type A domain"/>
    <property type="match status" value="1"/>
</dbReference>
<dbReference type="NCBIfam" id="TIGR01651">
    <property type="entry name" value="CobT"/>
    <property type="match status" value="1"/>
</dbReference>
<dbReference type="EC" id="6.6.1.2" evidence="1"/>
<feature type="compositionally biased region" description="Acidic residues" evidence="2">
    <location>
        <begin position="212"/>
        <end position="261"/>
    </location>
</feature>
<gene>
    <name evidence="4" type="primary">cobT</name>
    <name evidence="4" type="ORF">EI983_06585</name>
</gene>
<dbReference type="RefSeq" id="WP_157706591.1">
    <property type="nucleotide sequence ID" value="NZ_CP034348.1"/>
</dbReference>
<dbReference type="InterPro" id="IPR006538">
    <property type="entry name" value="CobT"/>
</dbReference>
<dbReference type="EMBL" id="CP034348">
    <property type="protein sequence ID" value="QGX97959.1"/>
    <property type="molecule type" value="Genomic_DNA"/>
</dbReference>
<dbReference type="AlphaFoldDB" id="A0A6I6ILV8"/>
<sequence>MSKPSDNPADPFKKALAEATKVMADDPDLTITYSVDPAGVTGDAMRLPQISRRMTRDEVLLARGTADALALRHKYHDDATHTKYNPSGEMARDLYEAMEIARCEAMGARDMPGTASNIDVKIANEAQRLGYGDIKDASEAPLPVAAGYLIRHLATGRPLPEGAENVMNLWQGFIEEQAGGTLEDLQEKLSDQAAFAKFARQIIEDLGYGDQLGDDPDAMDEDENDEGEDSTEEQEPESTGQDDSDDSEADADPEQSQEDQQDAAQAQVSTDDMADQDAGEEQELPEGEAPMEPPAPQPISEADPDYTVYTTEFDEEIHAEDLAEPVELERLRAYLDQQLEPLKGAVSRLANKLQRRLQAQQNRSWEFDREEGMLDAGRLARVVANPTTPLSFKVEKDTEFRDTVVTLLLDNSGSMRGRPISIAAICADVLARTLERCSVKVEILGFTTRAWKGGQNREAWLNQGRPQLPGRLNDLRHIIYKSADAPMRRTRQNLGLMMKEGLLKENIDGEALEWAHRRTVMRREARKILMVISDGAPVDDSTLSVNPANYLEKHLRDVIAMVEKRRQVELLAIGIGHDVTRYYERAVTITDVDQLAGAMTEQLAALFDSDPRARARVMGIRKAS</sequence>
<evidence type="ECO:0000256" key="2">
    <source>
        <dbReference type="SAM" id="MobiDB-lite"/>
    </source>
</evidence>